<dbReference type="RefSeq" id="WP_014084873.1">
    <property type="nucleotide sequence ID" value="NC_016001.1"/>
</dbReference>
<keyword evidence="2" id="KW-1185">Reference proteome</keyword>
<accession>G2Z3G4</accession>
<evidence type="ECO:0000313" key="2">
    <source>
        <dbReference type="Proteomes" id="UP000009186"/>
    </source>
</evidence>
<dbReference type="HOGENOM" id="CLU_2142198_0_0_10"/>
<dbReference type="Proteomes" id="UP000009186">
    <property type="component" value="Chromosome"/>
</dbReference>
<name>G2Z3G4_FLABF</name>
<dbReference type="AlphaFoldDB" id="G2Z3G4"/>
<sequence length="112" mass="13313">MRFRVRYFNEHLKQPVWTDYYDSNSNFDTGFLLKLAIKFGAETINCYFLCGMENKGTWAITNFLCQNWTSLQQKCDFDRDIPLLDAPFMMVLKVNKNNIAESYLEKIIKIDF</sequence>
<protein>
    <submittedName>
        <fullName evidence="1">Uncharacterized protein</fullName>
    </submittedName>
</protein>
<proteinExistence type="predicted"/>
<organism evidence="1 2">
    <name type="scientific">Flavobacterium branchiophilum (strain FL-15)</name>
    <dbReference type="NCBI Taxonomy" id="1034807"/>
    <lineage>
        <taxon>Bacteria</taxon>
        <taxon>Pseudomonadati</taxon>
        <taxon>Bacteroidota</taxon>
        <taxon>Flavobacteriia</taxon>
        <taxon>Flavobacteriales</taxon>
        <taxon>Flavobacteriaceae</taxon>
        <taxon>Flavobacterium</taxon>
    </lineage>
</organism>
<gene>
    <name evidence="1" type="ordered locus">FBFL15_2405</name>
</gene>
<reference evidence="1 2" key="1">
    <citation type="journal article" date="2011" name="Appl. Environ. Microbiol.">
        <title>Complete genome sequence of the fish pathogen Flavobacterium branchiophilum.</title>
        <authorList>
            <consortium name="1:IP"/>
            <consortium name="Microbial Evolutionary Genomics,F-75015 Paris"/>
            <consortium name="France 2:CNRS"/>
            <consortium name="URA2171"/>
            <consortium name="F-75015 Paris,France 3:Unite de Virologie et Immunologie Mol."/>
            <consortium name="INRA,78352 Jouy en Josas Cedex"/>
            <consortium name="France. 4:Unite de Mathemathique"/>
            <consortium name="Informatique et Genome,INRA"/>
            <consortium name="78352 Jouy en Josas Cedex"/>
            <consortium name="France. 5:CEA/Genoscope"/>
            <consortium name="Evry"/>
            <consortium name="France"/>
            <person name="Touchon M."/>
            <person name="Barbier P."/>
            <person name="Bernardet J.F."/>
            <person name="Loux V."/>
            <person name="Vacherie B."/>
            <person name="Barbe V."/>
            <person name="Rocha E.P."/>
            <person name="Duchaud E."/>
        </authorList>
    </citation>
    <scope>NUCLEOTIDE SEQUENCE [LARGE SCALE GENOMIC DNA]</scope>
    <source>
        <strain evidence="1 2">FL-15</strain>
    </source>
</reference>
<dbReference type="KEGG" id="fbr:FBFL15_2405"/>
<dbReference type="EMBL" id="FQ859183">
    <property type="protein sequence ID" value="CCB70413.1"/>
    <property type="molecule type" value="Genomic_DNA"/>
</dbReference>
<evidence type="ECO:0000313" key="1">
    <source>
        <dbReference type="EMBL" id="CCB70413.1"/>
    </source>
</evidence>